<reference evidence="1" key="1">
    <citation type="submission" date="2021-03" db="EMBL/GenBank/DDBJ databases">
        <title>Antimicrobial resistance genes in bacteria isolated from Japanese honey, and their potential for conferring macrolide and lincosamide resistance in the American foulbrood pathogen Paenibacillus larvae.</title>
        <authorList>
            <person name="Okamoto M."/>
            <person name="Kumagai M."/>
            <person name="Kanamori H."/>
            <person name="Takamatsu D."/>
        </authorList>
    </citation>
    <scope>NUCLEOTIDE SEQUENCE</scope>
    <source>
        <strain evidence="1">J27TS8</strain>
    </source>
</reference>
<organism evidence="1 2">
    <name type="scientific">Robertmurraya siralis</name>
    <dbReference type="NCBI Taxonomy" id="77777"/>
    <lineage>
        <taxon>Bacteria</taxon>
        <taxon>Bacillati</taxon>
        <taxon>Bacillota</taxon>
        <taxon>Bacilli</taxon>
        <taxon>Bacillales</taxon>
        <taxon>Bacillaceae</taxon>
        <taxon>Robertmurraya</taxon>
    </lineage>
</organism>
<dbReference type="EMBL" id="BORC01000013">
    <property type="protein sequence ID" value="GIN64337.1"/>
    <property type="molecule type" value="Genomic_DNA"/>
</dbReference>
<dbReference type="AlphaFoldDB" id="A0A919WMB2"/>
<evidence type="ECO:0000313" key="1">
    <source>
        <dbReference type="EMBL" id="GIN64337.1"/>
    </source>
</evidence>
<name>A0A919WMB2_9BACI</name>
<dbReference type="Proteomes" id="UP000682111">
    <property type="component" value="Unassembled WGS sequence"/>
</dbReference>
<dbReference type="RefSeq" id="WP_212934470.1">
    <property type="nucleotide sequence ID" value="NZ_BORC01000013.1"/>
</dbReference>
<proteinExistence type="predicted"/>
<comment type="caution">
    <text evidence="1">The sequence shown here is derived from an EMBL/GenBank/DDBJ whole genome shotgun (WGS) entry which is preliminary data.</text>
</comment>
<keyword evidence="2" id="KW-1185">Reference proteome</keyword>
<gene>
    <name evidence="1" type="ORF">J27TS8_43300</name>
</gene>
<evidence type="ECO:0000313" key="2">
    <source>
        <dbReference type="Proteomes" id="UP000682111"/>
    </source>
</evidence>
<accession>A0A919WMB2</accession>
<protein>
    <submittedName>
        <fullName evidence="1">Uncharacterized protein</fullName>
    </submittedName>
</protein>
<sequence length="62" mass="7184">MQSAIICDKKSRINKTNKILILLFDNRSHENSHGLKRHEKRALSVSHLLNPTMKDSLQLFLT</sequence>